<dbReference type="InterPro" id="IPR034294">
    <property type="entry name" value="Aquaporin_transptr"/>
</dbReference>
<keyword evidence="5 8" id="KW-0812">Transmembrane</keyword>
<feature type="transmembrane region" description="Helical" evidence="10">
    <location>
        <begin position="209"/>
        <end position="234"/>
    </location>
</feature>
<keyword evidence="6 10" id="KW-1133">Transmembrane helix</keyword>
<keyword evidence="7 10" id="KW-0472">Membrane</keyword>
<comment type="caution">
    <text evidence="11">The sequence shown here is derived from an EMBL/GenBank/DDBJ whole genome shotgun (WGS) entry which is preliminary data.</text>
</comment>
<evidence type="ECO:0000256" key="6">
    <source>
        <dbReference type="ARBA" id="ARBA00022989"/>
    </source>
</evidence>
<dbReference type="GO" id="GO:0005886">
    <property type="term" value="C:plasma membrane"/>
    <property type="evidence" value="ECO:0007669"/>
    <property type="project" value="UniProtKB-SubCell"/>
</dbReference>
<dbReference type="Pfam" id="PF00230">
    <property type="entry name" value="MIP"/>
    <property type="match status" value="1"/>
</dbReference>
<organism evidence="11 12">
    <name type="scientific">Cellulomonas composti</name>
    <dbReference type="NCBI Taxonomy" id="266130"/>
    <lineage>
        <taxon>Bacteria</taxon>
        <taxon>Bacillati</taxon>
        <taxon>Actinomycetota</taxon>
        <taxon>Actinomycetes</taxon>
        <taxon>Micrococcales</taxon>
        <taxon>Cellulomonadaceae</taxon>
        <taxon>Cellulomonas</taxon>
    </lineage>
</organism>
<dbReference type="InterPro" id="IPR023271">
    <property type="entry name" value="Aquaporin-like"/>
</dbReference>
<proteinExistence type="inferred from homology"/>
<dbReference type="PANTHER" id="PTHR19139">
    <property type="entry name" value="AQUAPORIN TRANSPORTER"/>
    <property type="match status" value="1"/>
</dbReference>
<reference evidence="11 12" key="1">
    <citation type="submission" date="2019-07" db="EMBL/GenBank/DDBJ databases">
        <title>Whole genome shotgun sequence of Cellulomonas composti NBRC 100758.</title>
        <authorList>
            <person name="Hosoyama A."/>
            <person name="Uohara A."/>
            <person name="Ohji S."/>
            <person name="Ichikawa N."/>
        </authorList>
    </citation>
    <scope>NUCLEOTIDE SEQUENCE [LARGE SCALE GENOMIC DNA]</scope>
    <source>
        <strain evidence="11 12">NBRC 100758</strain>
    </source>
</reference>
<evidence type="ECO:0000256" key="10">
    <source>
        <dbReference type="SAM" id="Phobius"/>
    </source>
</evidence>
<dbReference type="InterPro" id="IPR000425">
    <property type="entry name" value="MIP"/>
</dbReference>
<dbReference type="AlphaFoldDB" id="A0A511J977"/>
<dbReference type="InterPro" id="IPR022357">
    <property type="entry name" value="MIP_CS"/>
</dbReference>
<feature type="transmembrane region" description="Helical" evidence="10">
    <location>
        <begin position="287"/>
        <end position="308"/>
    </location>
</feature>
<comment type="subcellular location">
    <subcellularLocation>
        <location evidence="1">Cell membrane</location>
        <topology evidence="1">Multi-pass membrane protein</topology>
    </subcellularLocation>
</comment>
<dbReference type="RefSeq" id="WP_146842237.1">
    <property type="nucleotide sequence ID" value="NZ_BJWG01000004.1"/>
</dbReference>
<dbReference type="PROSITE" id="PS00221">
    <property type="entry name" value="MIP"/>
    <property type="match status" value="1"/>
</dbReference>
<feature type="transmembrane region" description="Helical" evidence="10">
    <location>
        <begin position="145"/>
        <end position="166"/>
    </location>
</feature>
<evidence type="ECO:0000256" key="2">
    <source>
        <dbReference type="ARBA" id="ARBA00006175"/>
    </source>
</evidence>
<sequence length="337" mass="33824">MSQDTTPAGSPEPDPTPAPLEPAPGYDSPVNSEPVAAPVEAAPVFEPQVEPPVAVAAGSSLLARLGAELFGTFFLVLAGLGVALYASAQFAGVGGGAGALAVALAFGIAVAGGAAAVGHVSGGHFNPAVTLGACIAGRTPWRDLLPYWLVQLVGGAIAASAVFVTIPSGLAAQLSSGGTGPTTTRAFFSGLANGFGDHSPLGTASSGELTFSLFAALVVEVIVTAVFVGVILGVTDRRADSKIAPLIIGLTLAVLILVAMPATNASVNPARSFAAALYSDTWAWQQLWAFVVAPLAGGALAAIVYRAFANPPLDDEEFGDDESAYEVEEIVVVERSA</sequence>
<feature type="region of interest" description="Disordered" evidence="9">
    <location>
        <begin position="1"/>
        <end position="33"/>
    </location>
</feature>
<dbReference type="Gene3D" id="1.20.1080.10">
    <property type="entry name" value="Glycerol uptake facilitator protein"/>
    <property type="match status" value="1"/>
</dbReference>
<evidence type="ECO:0000256" key="3">
    <source>
        <dbReference type="ARBA" id="ARBA00022448"/>
    </source>
</evidence>
<gene>
    <name evidence="11" type="ORF">CCO02nite_12040</name>
</gene>
<feature type="transmembrane region" description="Helical" evidence="10">
    <location>
        <begin position="69"/>
        <end position="91"/>
    </location>
</feature>
<evidence type="ECO:0000313" key="12">
    <source>
        <dbReference type="Proteomes" id="UP000321720"/>
    </source>
</evidence>
<keyword evidence="12" id="KW-1185">Reference proteome</keyword>
<dbReference type="Proteomes" id="UP000321720">
    <property type="component" value="Unassembled WGS sequence"/>
</dbReference>
<comment type="similarity">
    <text evidence="2 8">Belongs to the MIP/aquaporin (TC 1.A.8) family.</text>
</comment>
<evidence type="ECO:0000256" key="1">
    <source>
        <dbReference type="ARBA" id="ARBA00004651"/>
    </source>
</evidence>
<evidence type="ECO:0008006" key="13">
    <source>
        <dbReference type="Google" id="ProtNLM"/>
    </source>
</evidence>
<dbReference type="PRINTS" id="PR00783">
    <property type="entry name" value="MINTRINSICP"/>
</dbReference>
<keyword evidence="4" id="KW-1003">Cell membrane</keyword>
<evidence type="ECO:0000256" key="7">
    <source>
        <dbReference type="ARBA" id="ARBA00023136"/>
    </source>
</evidence>
<evidence type="ECO:0000256" key="4">
    <source>
        <dbReference type="ARBA" id="ARBA00022475"/>
    </source>
</evidence>
<protein>
    <recommendedName>
        <fullName evidence="13">Aquaporin Z</fullName>
    </recommendedName>
</protein>
<evidence type="ECO:0000313" key="11">
    <source>
        <dbReference type="EMBL" id="GEL94546.1"/>
    </source>
</evidence>
<accession>A0A511J977</accession>
<evidence type="ECO:0000256" key="5">
    <source>
        <dbReference type="ARBA" id="ARBA00022692"/>
    </source>
</evidence>
<dbReference type="OrthoDB" id="9807293at2"/>
<name>A0A511J977_9CELL</name>
<dbReference type="EMBL" id="BJWG01000004">
    <property type="protein sequence ID" value="GEL94546.1"/>
    <property type="molecule type" value="Genomic_DNA"/>
</dbReference>
<evidence type="ECO:0000256" key="9">
    <source>
        <dbReference type="SAM" id="MobiDB-lite"/>
    </source>
</evidence>
<feature type="transmembrane region" description="Helical" evidence="10">
    <location>
        <begin position="97"/>
        <end position="117"/>
    </location>
</feature>
<evidence type="ECO:0000256" key="8">
    <source>
        <dbReference type="RuleBase" id="RU000477"/>
    </source>
</evidence>
<dbReference type="PANTHER" id="PTHR19139:SF199">
    <property type="entry name" value="MIP17260P"/>
    <property type="match status" value="1"/>
</dbReference>
<dbReference type="SUPFAM" id="SSF81338">
    <property type="entry name" value="Aquaporin-like"/>
    <property type="match status" value="1"/>
</dbReference>
<keyword evidence="3 8" id="KW-0813">Transport</keyword>
<feature type="compositionally biased region" description="Pro residues" evidence="9">
    <location>
        <begin position="10"/>
        <end position="22"/>
    </location>
</feature>
<feature type="transmembrane region" description="Helical" evidence="10">
    <location>
        <begin position="246"/>
        <end position="267"/>
    </location>
</feature>
<dbReference type="GO" id="GO:0015250">
    <property type="term" value="F:water channel activity"/>
    <property type="evidence" value="ECO:0007669"/>
    <property type="project" value="TreeGrafter"/>
</dbReference>